<name>A0A2P6RVD3_ROSCH</name>
<gene>
    <name evidence="3" type="ORF">RchiOBHm_Chr2g0132501</name>
</gene>
<feature type="compositionally biased region" description="Basic and acidic residues" evidence="1">
    <location>
        <begin position="62"/>
        <end position="72"/>
    </location>
</feature>
<feature type="signal peptide" evidence="2">
    <location>
        <begin position="1"/>
        <end position="20"/>
    </location>
</feature>
<evidence type="ECO:0008006" key="5">
    <source>
        <dbReference type="Google" id="ProtNLM"/>
    </source>
</evidence>
<dbReference type="Proteomes" id="UP000238479">
    <property type="component" value="Chromosome 2"/>
</dbReference>
<feature type="region of interest" description="Disordered" evidence="1">
    <location>
        <begin position="58"/>
        <end position="106"/>
    </location>
</feature>
<evidence type="ECO:0000256" key="1">
    <source>
        <dbReference type="SAM" id="MobiDB-lite"/>
    </source>
</evidence>
<proteinExistence type="predicted"/>
<keyword evidence="2" id="KW-0732">Signal</keyword>
<dbReference type="AlphaFoldDB" id="A0A2P6RVD3"/>
<dbReference type="OMA" id="HEMDEPR"/>
<evidence type="ECO:0000256" key="2">
    <source>
        <dbReference type="SAM" id="SignalP"/>
    </source>
</evidence>
<evidence type="ECO:0000313" key="3">
    <source>
        <dbReference type="EMBL" id="PRQ50376.1"/>
    </source>
</evidence>
<dbReference type="Gramene" id="PRQ50376">
    <property type="protein sequence ID" value="PRQ50376"/>
    <property type="gene ID" value="RchiOBHm_Chr2g0132501"/>
</dbReference>
<reference evidence="3 4" key="1">
    <citation type="journal article" date="2018" name="Nat. Genet.">
        <title>The Rosa genome provides new insights in the design of modern roses.</title>
        <authorList>
            <person name="Bendahmane M."/>
        </authorList>
    </citation>
    <scope>NUCLEOTIDE SEQUENCE [LARGE SCALE GENOMIC DNA]</scope>
    <source>
        <strain evidence="4">cv. Old Blush</strain>
    </source>
</reference>
<feature type="chain" id="PRO_5015134026" description="Encoded peptide" evidence="2">
    <location>
        <begin position="21"/>
        <end position="131"/>
    </location>
</feature>
<sequence length="131" mass="14353">MKGKLLAWLLLMILSSLALTKSSSFHLEHHQGDINLSRPIVQEQETIHGVLGTVRLNGSEEDYGRGSNKEQEDLVVSEKGQKGKTGVYGGANVAHHPRQQKSSATPRPNLIAKTMLHVSFTLALIFSSKLL</sequence>
<evidence type="ECO:0000313" key="4">
    <source>
        <dbReference type="Proteomes" id="UP000238479"/>
    </source>
</evidence>
<dbReference type="EMBL" id="PDCK01000040">
    <property type="protein sequence ID" value="PRQ50376.1"/>
    <property type="molecule type" value="Genomic_DNA"/>
</dbReference>
<protein>
    <recommendedName>
        <fullName evidence="5">Encoded peptide</fullName>
    </recommendedName>
</protein>
<comment type="caution">
    <text evidence="3">The sequence shown here is derived from an EMBL/GenBank/DDBJ whole genome shotgun (WGS) entry which is preliminary data.</text>
</comment>
<accession>A0A2P6RVD3</accession>
<keyword evidence="4" id="KW-1185">Reference proteome</keyword>
<organism evidence="3 4">
    <name type="scientific">Rosa chinensis</name>
    <name type="common">China rose</name>
    <dbReference type="NCBI Taxonomy" id="74649"/>
    <lineage>
        <taxon>Eukaryota</taxon>
        <taxon>Viridiplantae</taxon>
        <taxon>Streptophyta</taxon>
        <taxon>Embryophyta</taxon>
        <taxon>Tracheophyta</taxon>
        <taxon>Spermatophyta</taxon>
        <taxon>Magnoliopsida</taxon>
        <taxon>eudicotyledons</taxon>
        <taxon>Gunneridae</taxon>
        <taxon>Pentapetalae</taxon>
        <taxon>rosids</taxon>
        <taxon>fabids</taxon>
        <taxon>Rosales</taxon>
        <taxon>Rosaceae</taxon>
        <taxon>Rosoideae</taxon>
        <taxon>Rosoideae incertae sedis</taxon>
        <taxon>Rosa</taxon>
    </lineage>
</organism>